<name>A0ABT9CK61_9PSED</name>
<organism evidence="1 2">
    <name type="scientific">Pseudomonas serbiensis</name>
    <dbReference type="NCBI Taxonomy" id="3064350"/>
    <lineage>
        <taxon>Bacteria</taxon>
        <taxon>Pseudomonadati</taxon>
        <taxon>Pseudomonadota</taxon>
        <taxon>Gammaproteobacteria</taxon>
        <taxon>Pseudomonadales</taxon>
        <taxon>Pseudomonadaceae</taxon>
        <taxon>Pseudomonas</taxon>
    </lineage>
</organism>
<comment type="caution">
    <text evidence="1">The sequence shown here is derived from an EMBL/GenBank/DDBJ whole genome shotgun (WGS) entry which is preliminary data.</text>
</comment>
<protein>
    <submittedName>
        <fullName evidence="1">Uncharacterized protein</fullName>
    </submittedName>
</protein>
<dbReference type="EMBL" id="JAUQOO010000002">
    <property type="protein sequence ID" value="MDO7925853.1"/>
    <property type="molecule type" value="Genomic_DNA"/>
</dbReference>
<dbReference type="Proteomes" id="UP001223016">
    <property type="component" value="Unassembled WGS sequence"/>
</dbReference>
<sequence length="287" mass="31651">MAVEYKIGGLNIIAINEITPPALSKLSEAMRLARAAVHEAVERAVIALHVVREAQHSGFDDEESVQMLHPDFYRHLVVHFRLSSVPQVFEALEALNLKLQQLLAGMRSPGLRLAEFGYHWLKPSGPGVVAYVTKPLSHILFGGPSTNGCLNTNPAGYHNSNDVNLRFNKVMSTRMEDLVDTLIHECTHKYLGTDDLCKGLPFKSVIEYEEQFRAAGIVAPLGPLQSLSSVHAINDAYVMTNYILHMPDVDLRVAAADMANLIRSVNQSIGGQESNLRVFKSIGNEDL</sequence>
<dbReference type="RefSeq" id="WP_304574150.1">
    <property type="nucleotide sequence ID" value="NZ_JAUQOO010000002.1"/>
</dbReference>
<accession>A0ABT9CK61</accession>
<evidence type="ECO:0000313" key="1">
    <source>
        <dbReference type="EMBL" id="MDO7925853.1"/>
    </source>
</evidence>
<gene>
    <name evidence="1" type="ORF">Q6A51_03630</name>
</gene>
<keyword evidence="2" id="KW-1185">Reference proteome</keyword>
<proteinExistence type="predicted"/>
<evidence type="ECO:0000313" key="2">
    <source>
        <dbReference type="Proteomes" id="UP001223016"/>
    </source>
</evidence>
<reference evidence="1 2" key="1">
    <citation type="submission" date="2023-07" db="EMBL/GenBank/DDBJ databases">
        <title>Identification of four novel Pseudomonas species associated with bacterial leaf spot of cucurbits.</title>
        <authorList>
            <person name="Fullem K.R."/>
        </authorList>
    </citation>
    <scope>NUCLEOTIDE SEQUENCE [LARGE SCALE GENOMIC DNA]</scope>
    <source>
        <strain evidence="1 2">KFB 138</strain>
    </source>
</reference>